<dbReference type="OrthoDB" id="5739642at2"/>
<dbReference type="NCBIfam" id="NF037970">
    <property type="entry name" value="vanZ_1"/>
    <property type="match status" value="1"/>
</dbReference>
<dbReference type="Proteomes" id="UP000317839">
    <property type="component" value="Unassembled WGS sequence"/>
</dbReference>
<protein>
    <submittedName>
        <fullName evidence="3">VanZ family protein</fullName>
    </submittedName>
</protein>
<keyword evidence="4" id="KW-1185">Reference proteome</keyword>
<evidence type="ECO:0000259" key="2">
    <source>
        <dbReference type="Pfam" id="PF04892"/>
    </source>
</evidence>
<sequence length="117" mass="13249">MLKSLLTSYVIFWRVSFWVVIALLLYLTIIPKPPQPINLPQIDKIYHCLAFAGTTFLMLAAYGKLKHLWIVIIATTLGIVIEIIQYFVPGRGFSIADMLADFIGVLLGFALFKFLTK</sequence>
<name>A0A545TIJ0_9GAMM</name>
<feature type="transmembrane region" description="Helical" evidence="1">
    <location>
        <begin position="68"/>
        <end position="88"/>
    </location>
</feature>
<gene>
    <name evidence="3" type="ORF">FLL45_03570</name>
</gene>
<dbReference type="PANTHER" id="PTHR28008">
    <property type="entry name" value="DOMAIN PROTEIN, PUTATIVE (AFU_ORTHOLOGUE AFUA_3G10980)-RELATED"/>
    <property type="match status" value="1"/>
</dbReference>
<evidence type="ECO:0000256" key="1">
    <source>
        <dbReference type="SAM" id="Phobius"/>
    </source>
</evidence>
<evidence type="ECO:0000313" key="3">
    <source>
        <dbReference type="EMBL" id="TQV77044.1"/>
    </source>
</evidence>
<comment type="caution">
    <text evidence="3">The sequence shown here is derived from an EMBL/GenBank/DDBJ whole genome shotgun (WGS) entry which is preliminary data.</text>
</comment>
<keyword evidence="1" id="KW-0812">Transmembrane</keyword>
<keyword evidence="1" id="KW-1133">Transmembrane helix</keyword>
<dbReference type="InterPro" id="IPR006976">
    <property type="entry name" value="VanZ-like"/>
</dbReference>
<evidence type="ECO:0000313" key="4">
    <source>
        <dbReference type="Proteomes" id="UP000317839"/>
    </source>
</evidence>
<feature type="transmembrane region" description="Helical" evidence="1">
    <location>
        <begin position="45"/>
        <end position="62"/>
    </location>
</feature>
<reference evidence="3 4" key="1">
    <citation type="submission" date="2019-06" db="EMBL/GenBank/DDBJ databases">
        <title>Draft genome of Aliikangiella marina GYP-15.</title>
        <authorList>
            <person name="Wang G."/>
        </authorList>
    </citation>
    <scope>NUCLEOTIDE SEQUENCE [LARGE SCALE GENOMIC DNA]</scope>
    <source>
        <strain evidence="3 4">GYP-15</strain>
    </source>
</reference>
<organism evidence="3 4">
    <name type="scientific">Aliikangiella marina</name>
    <dbReference type="NCBI Taxonomy" id="1712262"/>
    <lineage>
        <taxon>Bacteria</taxon>
        <taxon>Pseudomonadati</taxon>
        <taxon>Pseudomonadota</taxon>
        <taxon>Gammaproteobacteria</taxon>
        <taxon>Oceanospirillales</taxon>
        <taxon>Pleioneaceae</taxon>
        <taxon>Aliikangiella</taxon>
    </lineage>
</organism>
<dbReference type="RefSeq" id="WP_142888404.1">
    <property type="nucleotide sequence ID" value="NZ_VIKR01000001.1"/>
</dbReference>
<keyword evidence="1" id="KW-0472">Membrane</keyword>
<feature type="transmembrane region" description="Helical" evidence="1">
    <location>
        <begin position="95"/>
        <end position="115"/>
    </location>
</feature>
<dbReference type="PANTHER" id="PTHR28008:SF1">
    <property type="entry name" value="DOMAIN PROTEIN, PUTATIVE (AFU_ORTHOLOGUE AFUA_3G10980)-RELATED"/>
    <property type="match status" value="1"/>
</dbReference>
<feature type="transmembrane region" description="Helical" evidence="1">
    <location>
        <begin position="6"/>
        <end position="29"/>
    </location>
</feature>
<proteinExistence type="predicted"/>
<accession>A0A545TIJ0</accession>
<dbReference type="EMBL" id="VIKR01000001">
    <property type="protein sequence ID" value="TQV77044.1"/>
    <property type="molecule type" value="Genomic_DNA"/>
</dbReference>
<dbReference type="AlphaFoldDB" id="A0A545TIJ0"/>
<feature type="domain" description="VanZ-like" evidence="2">
    <location>
        <begin position="36"/>
        <end position="115"/>
    </location>
</feature>
<dbReference type="Pfam" id="PF04892">
    <property type="entry name" value="VanZ"/>
    <property type="match status" value="1"/>
</dbReference>